<proteinExistence type="predicted"/>
<sequence>MLRVDGELTANAGIDPNTKMVCYFHGEVDSAKAVQLKGNDCIIFNSVTTDALLISVSLTLAASPHLASFDAHSLRLHSLVCNNGAASRAEVIISALDLWVMLNIGENCSLLWRVRFAVWPAPDDYLFEQNRPRAFFYEIPHDHNFNLLTLCIHGPGYEIDFCRYDHIAVQGYVGESVALKNFGRHHFKPGEIWYYESSSDIHIQYPPAALSMSMNSLERHTVVSKNEQFHFDVTNGTITEKVSRESLTWRVMDHVCNAFNDILGKAAL</sequence>
<dbReference type="EMBL" id="JABEQP010000009">
    <property type="protein sequence ID" value="MBB2198543.1"/>
    <property type="molecule type" value="Genomic_DNA"/>
</dbReference>
<dbReference type="RefSeq" id="WP_183009681.1">
    <property type="nucleotide sequence ID" value="NZ_JABEQP010000009.1"/>
</dbReference>
<dbReference type="Proteomes" id="UP000530320">
    <property type="component" value="Unassembled WGS sequence"/>
</dbReference>
<comment type="caution">
    <text evidence="1">The sequence shown here is derived from an EMBL/GenBank/DDBJ whole genome shotgun (WGS) entry which is preliminary data.</text>
</comment>
<organism evidence="1 2">
    <name type="scientific">Gluconacetobacter dulcium</name>
    <dbReference type="NCBI Taxonomy" id="2729096"/>
    <lineage>
        <taxon>Bacteria</taxon>
        <taxon>Pseudomonadati</taxon>
        <taxon>Pseudomonadota</taxon>
        <taxon>Alphaproteobacteria</taxon>
        <taxon>Acetobacterales</taxon>
        <taxon>Acetobacteraceae</taxon>
        <taxon>Gluconacetobacter</taxon>
    </lineage>
</organism>
<protein>
    <submittedName>
        <fullName evidence="1">Uncharacterized protein</fullName>
    </submittedName>
</protein>
<accession>A0A7W4K1F7</accession>
<evidence type="ECO:0000313" key="2">
    <source>
        <dbReference type="Proteomes" id="UP000530320"/>
    </source>
</evidence>
<evidence type="ECO:0000313" key="1">
    <source>
        <dbReference type="EMBL" id="MBB2198543.1"/>
    </source>
</evidence>
<dbReference type="AlphaFoldDB" id="A0A7W4K1F7"/>
<gene>
    <name evidence="1" type="ORF">HLH44_13945</name>
</gene>
<reference evidence="1 2" key="1">
    <citation type="submission" date="2020-04" db="EMBL/GenBank/DDBJ databases">
        <title>Description of novel Gluconacetobacter.</title>
        <authorList>
            <person name="Sombolestani A."/>
        </authorList>
    </citation>
    <scope>NUCLEOTIDE SEQUENCE [LARGE SCALE GENOMIC DNA]</scope>
    <source>
        <strain evidence="1 2">LMG 22058</strain>
    </source>
</reference>
<name>A0A7W4K1F7_9PROT</name>